<keyword evidence="5" id="KW-0378">Hydrolase</keyword>
<dbReference type="EMBL" id="VDMB01000023">
    <property type="protein sequence ID" value="TYT73669.1"/>
    <property type="molecule type" value="Genomic_DNA"/>
</dbReference>
<keyword evidence="6" id="KW-0862">Zinc</keyword>
<evidence type="ECO:0000256" key="8">
    <source>
        <dbReference type="SAM" id="Phobius"/>
    </source>
</evidence>
<accession>A0A5S5MDC7</accession>
<dbReference type="SUPFAM" id="SSF51261">
    <property type="entry name" value="Duplicated hybrid motif"/>
    <property type="match status" value="1"/>
</dbReference>
<dbReference type="CDD" id="cd12797">
    <property type="entry name" value="M23_peptidase"/>
    <property type="match status" value="1"/>
</dbReference>
<keyword evidence="3" id="KW-0645">Protease</keyword>
<comment type="caution">
    <text evidence="11">The sequence shown here is derived from an EMBL/GenBank/DDBJ whole genome shotgun (WGS) entry which is preliminary data.</text>
</comment>
<reference evidence="11 12" key="1">
    <citation type="submission" date="2019-06" db="EMBL/GenBank/DDBJ databases">
        <title>Desulfobotulus mexicanus sp. nov., a novel sulfate-reducing bacterium isolated from the sediment of an alkaline crater lake in Mexico.</title>
        <authorList>
            <person name="Hirschler-Rea A."/>
        </authorList>
    </citation>
    <scope>NUCLEOTIDE SEQUENCE [LARGE SCALE GENOMIC DNA]</scope>
    <source>
        <strain evidence="11 12">PAR22N</strain>
    </source>
</reference>
<comment type="subcellular location">
    <subcellularLocation>
        <location evidence="2">Cell envelope</location>
    </subcellularLocation>
</comment>
<keyword evidence="8" id="KW-1133">Transmembrane helix</keyword>
<name>A0A5S5MDC7_9BACT</name>
<gene>
    <name evidence="11" type="ORF">FIM25_14035</name>
</gene>
<dbReference type="PANTHER" id="PTHR21666">
    <property type="entry name" value="PEPTIDASE-RELATED"/>
    <property type="match status" value="1"/>
</dbReference>
<sequence length="460" mass="51698">MNPVDSKKQKPATLKKQRPFMKYILASCAVLLGSFLFFQYGSTSDIFLSHTPETLENESLTEAICSEISMEDPEFNTASFNEKPEPIEEIHTGTVKAGDTVSRILSPWLSPSLIHELGKSSSPVFDLRRLRTGRDYKVITLDGEFAGFEYSINRSQFLSVELDKEGFHAEVNTLSFDLETATINGIIETSLSEAMQTAEDITLAVRLNNLFGWEIDFARDLRKGDSFSVLVERRYHNDTFQGYGNILAAEIINRGHRYDAFRFENEDGSADFYNSQGQNIQRFFLKNPVPFSRITSGFTHRRWHPILKDYRPHYGVDYAAPTGTPIYAAGSGTILQVGQNAGAGRYVRIRHGNGYETAYLHMSRFERGMRPGRKVNQGDVIGYVGQSGLATGPHVCFRMTKDGVPVDPTKIDSPRAGELPEERRKEFAALVASLQPQLGIQYAELEKTEKKNSKAEKKSM</sequence>
<dbReference type="OrthoDB" id="9815245at2"/>
<organism evidence="11 12">
    <name type="scientific">Desulfobotulus mexicanus</name>
    <dbReference type="NCBI Taxonomy" id="2586642"/>
    <lineage>
        <taxon>Bacteria</taxon>
        <taxon>Pseudomonadati</taxon>
        <taxon>Thermodesulfobacteriota</taxon>
        <taxon>Desulfobacteria</taxon>
        <taxon>Desulfobacterales</taxon>
        <taxon>Desulfobacteraceae</taxon>
        <taxon>Desulfobotulus</taxon>
    </lineage>
</organism>
<keyword evidence="8" id="KW-0812">Transmembrane</keyword>
<dbReference type="InterPro" id="IPR016047">
    <property type="entry name" value="M23ase_b-sheet_dom"/>
</dbReference>
<dbReference type="Pfam" id="PF01551">
    <property type="entry name" value="Peptidase_M23"/>
    <property type="match status" value="1"/>
</dbReference>
<feature type="transmembrane region" description="Helical" evidence="8">
    <location>
        <begin position="20"/>
        <end position="40"/>
    </location>
</feature>
<dbReference type="GO" id="GO:0046872">
    <property type="term" value="F:metal ion binding"/>
    <property type="evidence" value="ECO:0007669"/>
    <property type="project" value="UniProtKB-KW"/>
</dbReference>
<dbReference type="GO" id="GO:0006508">
    <property type="term" value="P:proteolysis"/>
    <property type="evidence" value="ECO:0007669"/>
    <property type="project" value="UniProtKB-KW"/>
</dbReference>
<comment type="cofactor">
    <cofactor evidence="1">
        <name>Zn(2+)</name>
        <dbReference type="ChEBI" id="CHEBI:29105"/>
    </cofactor>
</comment>
<dbReference type="Gene3D" id="2.70.70.10">
    <property type="entry name" value="Glucose Permease (Domain IIA)"/>
    <property type="match status" value="1"/>
</dbReference>
<dbReference type="Pfam" id="PF19425">
    <property type="entry name" value="Csd3_N2"/>
    <property type="match status" value="1"/>
</dbReference>
<dbReference type="GO" id="GO:0004222">
    <property type="term" value="F:metalloendopeptidase activity"/>
    <property type="evidence" value="ECO:0007669"/>
    <property type="project" value="TreeGrafter"/>
</dbReference>
<evidence type="ECO:0000256" key="3">
    <source>
        <dbReference type="ARBA" id="ARBA00022670"/>
    </source>
</evidence>
<proteinExistence type="predicted"/>
<evidence type="ECO:0000256" key="6">
    <source>
        <dbReference type="ARBA" id="ARBA00022833"/>
    </source>
</evidence>
<evidence type="ECO:0000256" key="4">
    <source>
        <dbReference type="ARBA" id="ARBA00022723"/>
    </source>
</evidence>
<dbReference type="GO" id="GO:0030313">
    <property type="term" value="C:cell envelope"/>
    <property type="evidence" value="ECO:0007669"/>
    <property type="project" value="UniProtKB-SubCell"/>
</dbReference>
<evidence type="ECO:0000313" key="12">
    <source>
        <dbReference type="Proteomes" id="UP000321899"/>
    </source>
</evidence>
<evidence type="ECO:0000313" key="11">
    <source>
        <dbReference type="EMBL" id="TYT73669.1"/>
    </source>
</evidence>
<dbReference type="InterPro" id="IPR011055">
    <property type="entry name" value="Dup_hybrid_motif"/>
</dbReference>
<dbReference type="Gene3D" id="3.10.450.350">
    <property type="match status" value="1"/>
</dbReference>
<evidence type="ECO:0000256" key="7">
    <source>
        <dbReference type="ARBA" id="ARBA00023049"/>
    </source>
</evidence>
<keyword evidence="8" id="KW-0472">Membrane</keyword>
<dbReference type="PANTHER" id="PTHR21666:SF288">
    <property type="entry name" value="CELL DIVISION PROTEIN YTFB"/>
    <property type="match status" value="1"/>
</dbReference>
<feature type="domain" description="M23ase beta-sheet core" evidence="9">
    <location>
        <begin position="312"/>
        <end position="408"/>
    </location>
</feature>
<dbReference type="AlphaFoldDB" id="A0A5S5MDC7"/>
<feature type="domain" description="Csd3-like second N-terminal" evidence="10">
    <location>
        <begin position="182"/>
        <end position="298"/>
    </location>
</feature>
<evidence type="ECO:0000256" key="5">
    <source>
        <dbReference type="ARBA" id="ARBA00022801"/>
    </source>
</evidence>
<dbReference type="InterPro" id="IPR045834">
    <property type="entry name" value="Csd3_N2"/>
</dbReference>
<keyword evidence="4" id="KW-0479">Metal-binding</keyword>
<dbReference type="InterPro" id="IPR050570">
    <property type="entry name" value="Cell_wall_metabolism_enzyme"/>
</dbReference>
<protein>
    <submittedName>
        <fullName evidence="11">Peptidoglycan DD-metalloendopeptidase family protein</fullName>
    </submittedName>
</protein>
<evidence type="ECO:0000259" key="9">
    <source>
        <dbReference type="Pfam" id="PF01551"/>
    </source>
</evidence>
<keyword evidence="12" id="KW-1185">Reference proteome</keyword>
<evidence type="ECO:0000256" key="2">
    <source>
        <dbReference type="ARBA" id="ARBA00004196"/>
    </source>
</evidence>
<evidence type="ECO:0000259" key="10">
    <source>
        <dbReference type="Pfam" id="PF19425"/>
    </source>
</evidence>
<dbReference type="Proteomes" id="UP000321899">
    <property type="component" value="Unassembled WGS sequence"/>
</dbReference>
<evidence type="ECO:0000256" key="1">
    <source>
        <dbReference type="ARBA" id="ARBA00001947"/>
    </source>
</evidence>
<keyword evidence="7" id="KW-0482">Metalloprotease</keyword>